<sequence length="122" mass="13413">MDVFSLKIHILYIFINVLSGFWYGCSCGFSGKSSVPTSREHASNQNIGTVHFADVKCQVIRKKASLFGIRMESLAITSLCPNQVWVCGDLVKPGQPASATSKNNKVQRARILQFPAHQVGQT</sequence>
<reference evidence="2 3" key="1">
    <citation type="journal article" date="2017" name="Antonie Van Leeuwenhoek">
        <title>Phylogenomic resolution of the bacterial genus Pantoea and its relationship with Erwinia and Tatumella.</title>
        <authorList>
            <person name="Palmer M."/>
            <person name="Steenkamp E.T."/>
            <person name="Coetzee M.P."/>
            <person name="Chan W.Y."/>
            <person name="van Zyl E."/>
            <person name="De Maayer P."/>
            <person name="Coutinho T.A."/>
            <person name="Blom J."/>
            <person name="Smits T.H."/>
            <person name="Duffy B."/>
            <person name="Venter S.N."/>
        </authorList>
    </citation>
    <scope>NUCLEOTIDE SEQUENCE [LARGE SCALE GENOMIC DNA]</scope>
    <source>
        <strain evidence="2 3">LMG 26275</strain>
    </source>
</reference>
<dbReference type="AlphaFoldDB" id="A0A1X1D364"/>
<accession>A0A1X1D364</accession>
<gene>
    <name evidence="2" type="ORF">HA51_03800</name>
</gene>
<comment type="caution">
    <text evidence="2">The sequence shown here is derived from an EMBL/GenBank/DDBJ whole genome shotgun (WGS) entry which is preliminary data.</text>
</comment>
<evidence type="ECO:0000256" key="1">
    <source>
        <dbReference type="SAM" id="Phobius"/>
    </source>
</evidence>
<dbReference type="Proteomes" id="UP000193558">
    <property type="component" value="Unassembled WGS sequence"/>
</dbReference>
<keyword evidence="1" id="KW-0812">Transmembrane</keyword>
<protein>
    <submittedName>
        <fullName evidence="2">Uncharacterized protein</fullName>
    </submittedName>
</protein>
<evidence type="ECO:0000313" key="2">
    <source>
        <dbReference type="EMBL" id="ORM71030.1"/>
    </source>
</evidence>
<proteinExistence type="predicted"/>
<keyword evidence="1" id="KW-0472">Membrane</keyword>
<name>A0A1X1D364_9GAMM</name>
<feature type="transmembrane region" description="Helical" evidence="1">
    <location>
        <begin position="6"/>
        <end position="25"/>
    </location>
</feature>
<keyword evidence="1" id="KW-1133">Transmembrane helix</keyword>
<dbReference type="EMBL" id="MLFR01000002">
    <property type="protein sequence ID" value="ORM71030.1"/>
    <property type="molecule type" value="Genomic_DNA"/>
</dbReference>
<organism evidence="2 3">
    <name type="scientific">Pantoea rwandensis</name>
    <dbReference type="NCBI Taxonomy" id="1076550"/>
    <lineage>
        <taxon>Bacteria</taxon>
        <taxon>Pseudomonadati</taxon>
        <taxon>Pseudomonadota</taxon>
        <taxon>Gammaproteobacteria</taxon>
        <taxon>Enterobacterales</taxon>
        <taxon>Erwiniaceae</taxon>
        <taxon>Pantoea</taxon>
    </lineage>
</organism>
<dbReference type="PROSITE" id="PS51257">
    <property type="entry name" value="PROKAR_LIPOPROTEIN"/>
    <property type="match status" value="1"/>
</dbReference>
<evidence type="ECO:0000313" key="3">
    <source>
        <dbReference type="Proteomes" id="UP000193558"/>
    </source>
</evidence>